<dbReference type="Proteomes" id="UP001560045">
    <property type="component" value="Unassembled WGS sequence"/>
</dbReference>
<comment type="similarity">
    <text evidence="8">Belongs to the glycosyltransferase 2 family. CrtQ subfamily.</text>
</comment>
<evidence type="ECO:0000256" key="8">
    <source>
        <dbReference type="ARBA" id="ARBA00038120"/>
    </source>
</evidence>
<name>A0ABV3XFD5_9ACTN</name>
<evidence type="ECO:0000313" key="12">
    <source>
        <dbReference type="Proteomes" id="UP001560045"/>
    </source>
</evidence>
<evidence type="ECO:0000256" key="9">
    <source>
        <dbReference type="ARBA" id="ARBA00040345"/>
    </source>
</evidence>
<evidence type="ECO:0000256" key="3">
    <source>
        <dbReference type="ARBA" id="ARBA00022676"/>
    </source>
</evidence>
<evidence type="ECO:0000256" key="7">
    <source>
        <dbReference type="ARBA" id="ARBA00037904"/>
    </source>
</evidence>
<comment type="function">
    <text evidence="6">Catalyzes the glycosylation of 4,4'-diaponeurosporenoate, i.e. the esterification of glucose at the C1'' position with the carboxyl group of 4,4'-diaponeurosporenic acid, to form glycosyl-4,4'-diaponeurosporenoate. This is a step in the biosynthesis of staphyloxanthin, an orange pigment present in most staphylococci strains.</text>
</comment>
<feature type="domain" description="Glycosyltransferase 2-like" evidence="10">
    <location>
        <begin position="55"/>
        <end position="202"/>
    </location>
</feature>
<gene>
    <name evidence="11" type="ORF">ABQ292_13040</name>
</gene>
<keyword evidence="2" id="KW-1003">Cell membrane</keyword>
<dbReference type="InterPro" id="IPR029044">
    <property type="entry name" value="Nucleotide-diphossugar_trans"/>
</dbReference>
<evidence type="ECO:0000259" key="10">
    <source>
        <dbReference type="Pfam" id="PF00535"/>
    </source>
</evidence>
<proteinExistence type="inferred from homology"/>
<comment type="pathway">
    <text evidence="7">Carotenoid biosynthesis; staphyloxanthin biosynthesis; staphyloxanthin from farnesyl diphosphate: step 4/5.</text>
</comment>
<evidence type="ECO:0000256" key="5">
    <source>
        <dbReference type="ARBA" id="ARBA00023136"/>
    </source>
</evidence>
<protein>
    <recommendedName>
        <fullName evidence="9">4,4'-diaponeurosporenoate glycosyltransferase</fullName>
    </recommendedName>
</protein>
<sequence length="372" mass="40077">MIDRPRRGVLVASGMLFLAGPVLPLALGAVERLLGRGTGSHPAPDPLPEDPFVEVIIPAYLEQSTVGDTVERLTTDLEKSSVRHLVHVVASDEATAVAAAVAGKVTLTGRGGKPAAVNAAVEQSTADVVVLTDANCRIQPPDWPVRMLRELQETSLLSANKTENGSDDVLFWLLESWLKREASERGGTLAVVGEFLALRRRDYRAVPPATTSDDLWLAIDFDARGLRVSVSPAIVTCEDPVPRREQWERRVRIAYGQLSEALPRLPALSRTPAGRDYLAHKMYRLTVGAAAFWVGVGAVVSARPRVLGPLVGVPVAAAVAQYRGLLSVTTPLDPVAAVVALQAIPVAAASRILRRRLRRNQPTAVGWRKVPR</sequence>
<dbReference type="Pfam" id="PF00535">
    <property type="entry name" value="Glycos_transf_2"/>
    <property type="match status" value="1"/>
</dbReference>
<evidence type="ECO:0000256" key="1">
    <source>
        <dbReference type="ARBA" id="ARBA00004236"/>
    </source>
</evidence>
<dbReference type="InterPro" id="IPR001173">
    <property type="entry name" value="Glyco_trans_2-like"/>
</dbReference>
<dbReference type="GO" id="GO:0016757">
    <property type="term" value="F:glycosyltransferase activity"/>
    <property type="evidence" value="ECO:0007669"/>
    <property type="project" value="UniProtKB-KW"/>
</dbReference>
<keyword evidence="4 11" id="KW-0808">Transferase</keyword>
<keyword evidence="5" id="KW-0472">Membrane</keyword>
<keyword evidence="3 11" id="KW-0328">Glycosyltransferase</keyword>
<dbReference type="EMBL" id="JBFNXQ010000037">
    <property type="protein sequence ID" value="MEX5719289.1"/>
    <property type="molecule type" value="Genomic_DNA"/>
</dbReference>
<evidence type="ECO:0000256" key="6">
    <source>
        <dbReference type="ARBA" id="ARBA00037281"/>
    </source>
</evidence>
<keyword evidence="12" id="KW-1185">Reference proteome</keyword>
<dbReference type="SUPFAM" id="SSF53448">
    <property type="entry name" value="Nucleotide-diphospho-sugar transferases"/>
    <property type="match status" value="1"/>
</dbReference>
<accession>A0ABV3XFD5</accession>
<dbReference type="PANTHER" id="PTHR43646">
    <property type="entry name" value="GLYCOSYLTRANSFERASE"/>
    <property type="match status" value="1"/>
</dbReference>
<organism evidence="11 12">
    <name type="scientific">Geodermatophilus maliterrae</name>
    <dbReference type="NCBI Taxonomy" id="3162531"/>
    <lineage>
        <taxon>Bacteria</taxon>
        <taxon>Bacillati</taxon>
        <taxon>Actinomycetota</taxon>
        <taxon>Actinomycetes</taxon>
        <taxon>Geodermatophilales</taxon>
        <taxon>Geodermatophilaceae</taxon>
        <taxon>Geodermatophilus</taxon>
    </lineage>
</organism>
<dbReference type="Gene3D" id="3.90.550.10">
    <property type="entry name" value="Spore Coat Polysaccharide Biosynthesis Protein SpsA, Chain A"/>
    <property type="match status" value="1"/>
</dbReference>
<evidence type="ECO:0000256" key="4">
    <source>
        <dbReference type="ARBA" id="ARBA00022679"/>
    </source>
</evidence>
<dbReference type="RefSeq" id="WP_369206979.1">
    <property type="nucleotide sequence ID" value="NZ_JBFNXQ010000037.1"/>
</dbReference>
<evidence type="ECO:0000256" key="2">
    <source>
        <dbReference type="ARBA" id="ARBA00022475"/>
    </source>
</evidence>
<evidence type="ECO:0000313" key="11">
    <source>
        <dbReference type="EMBL" id="MEX5719289.1"/>
    </source>
</evidence>
<reference evidence="11 12" key="1">
    <citation type="submission" date="2024-06" db="EMBL/GenBank/DDBJ databases">
        <title>Draft genome sequence of Geodermatophilus badlandi, a novel member of the Geodermatophilaceae isolated from badland sedimentary rocks in the Red desert, Wyoming, USA.</title>
        <authorList>
            <person name="Ben Tekaya S."/>
            <person name="Nouioui I."/>
            <person name="Flores G.M."/>
            <person name="Shaal M.N."/>
            <person name="Bredoire F."/>
            <person name="Basile F."/>
            <person name="Van Diepen L."/>
            <person name="Ward N.L."/>
        </authorList>
    </citation>
    <scope>NUCLEOTIDE SEQUENCE [LARGE SCALE GENOMIC DNA]</scope>
    <source>
        <strain evidence="11 12">WL48A</strain>
    </source>
</reference>
<comment type="caution">
    <text evidence="11">The sequence shown here is derived from an EMBL/GenBank/DDBJ whole genome shotgun (WGS) entry which is preliminary data.</text>
</comment>
<dbReference type="PANTHER" id="PTHR43646:SF2">
    <property type="entry name" value="GLYCOSYLTRANSFERASE 2-LIKE DOMAIN-CONTAINING PROTEIN"/>
    <property type="match status" value="1"/>
</dbReference>
<comment type="subcellular location">
    <subcellularLocation>
        <location evidence="1">Cell membrane</location>
    </subcellularLocation>
</comment>